<keyword evidence="3" id="KW-1185">Reference proteome</keyword>
<organism evidence="2 3">
    <name type="scientific">Mesorhabditis spiculigera</name>
    <dbReference type="NCBI Taxonomy" id="96644"/>
    <lineage>
        <taxon>Eukaryota</taxon>
        <taxon>Metazoa</taxon>
        <taxon>Ecdysozoa</taxon>
        <taxon>Nematoda</taxon>
        <taxon>Chromadorea</taxon>
        <taxon>Rhabditida</taxon>
        <taxon>Rhabditina</taxon>
        <taxon>Rhabditomorpha</taxon>
        <taxon>Rhabditoidea</taxon>
        <taxon>Rhabditidae</taxon>
        <taxon>Mesorhabditinae</taxon>
        <taxon>Mesorhabditis</taxon>
    </lineage>
</organism>
<proteinExistence type="predicted"/>
<accession>A0AA36CTJ1</accession>
<dbReference type="EMBL" id="CATQJA010002631">
    <property type="protein sequence ID" value="CAJ0574583.1"/>
    <property type="molecule type" value="Genomic_DNA"/>
</dbReference>
<comment type="caution">
    <text evidence="2">The sequence shown here is derived from an EMBL/GenBank/DDBJ whole genome shotgun (WGS) entry which is preliminary data.</text>
</comment>
<feature type="non-terminal residue" evidence="2">
    <location>
        <position position="74"/>
    </location>
</feature>
<gene>
    <name evidence="2" type="ORF">MSPICULIGERA_LOCUS12915</name>
</gene>
<reference evidence="2" key="1">
    <citation type="submission" date="2023-06" db="EMBL/GenBank/DDBJ databases">
        <authorList>
            <person name="Delattre M."/>
        </authorList>
    </citation>
    <scope>NUCLEOTIDE SEQUENCE</scope>
    <source>
        <strain evidence="2">AF72</strain>
    </source>
</reference>
<evidence type="ECO:0000313" key="3">
    <source>
        <dbReference type="Proteomes" id="UP001177023"/>
    </source>
</evidence>
<feature type="signal peptide" evidence="1">
    <location>
        <begin position="1"/>
        <end position="16"/>
    </location>
</feature>
<keyword evidence="1" id="KW-0732">Signal</keyword>
<protein>
    <submittedName>
        <fullName evidence="2">Uncharacterized protein</fullName>
    </submittedName>
</protein>
<feature type="chain" id="PRO_5041354522" evidence="1">
    <location>
        <begin position="17"/>
        <end position="74"/>
    </location>
</feature>
<sequence>MSWIGMGTMKPWWGVAIHCPLLLPFEDEHNEPPTRDTKHPKLVKTPGGAAVLAGETMGPRNVAKGIRKSEITAW</sequence>
<dbReference type="AlphaFoldDB" id="A0AA36CTJ1"/>
<evidence type="ECO:0000256" key="1">
    <source>
        <dbReference type="SAM" id="SignalP"/>
    </source>
</evidence>
<evidence type="ECO:0000313" key="2">
    <source>
        <dbReference type="EMBL" id="CAJ0574583.1"/>
    </source>
</evidence>
<name>A0AA36CTJ1_9BILA</name>
<dbReference type="Proteomes" id="UP001177023">
    <property type="component" value="Unassembled WGS sequence"/>
</dbReference>